<dbReference type="GO" id="GO:0016787">
    <property type="term" value="F:hydrolase activity"/>
    <property type="evidence" value="ECO:0007669"/>
    <property type="project" value="InterPro"/>
</dbReference>
<evidence type="ECO:0000259" key="1">
    <source>
        <dbReference type="Pfam" id="PF00149"/>
    </source>
</evidence>
<dbReference type="CDD" id="cd07385">
    <property type="entry name" value="MPP_YkuE_C"/>
    <property type="match status" value="1"/>
</dbReference>
<name>A0A4V5PNC7_9BACT</name>
<organism evidence="2 3">
    <name type="scientific">Polyangium fumosum</name>
    <dbReference type="NCBI Taxonomy" id="889272"/>
    <lineage>
        <taxon>Bacteria</taxon>
        <taxon>Pseudomonadati</taxon>
        <taxon>Myxococcota</taxon>
        <taxon>Polyangia</taxon>
        <taxon>Polyangiales</taxon>
        <taxon>Polyangiaceae</taxon>
        <taxon>Polyangium</taxon>
    </lineage>
</organism>
<sequence>MQKRLTRRDLLRVAGCCAVGIAALDALVIEPAWVEIVEHDIPVPGLPRGLEGFRIAHLSDLHLRSLGHVHDAVLAAMKSFQPNLVVLTGDSVEDPNALAVLSEFCRALAATGREVVATVGNWEHWGEVPMDDLRRAFVRVGARLLGNESTRLTSGIAVVATDDFCSGHDDLSAALRAPPPGPARLFLTHAPGIFDELPSDAPRFDLGLSGHTHGGQVRAFGAPLWLPPGSGRFRSGMYTTAKGPIYVSRGIGTSVLPVRFTCRPELPLLRLVAG</sequence>
<dbReference type="InterPro" id="IPR051158">
    <property type="entry name" value="Metallophosphoesterase_sf"/>
</dbReference>
<dbReference type="PANTHER" id="PTHR31302">
    <property type="entry name" value="TRANSMEMBRANE PROTEIN WITH METALLOPHOSPHOESTERASE DOMAIN-RELATED"/>
    <property type="match status" value="1"/>
</dbReference>
<dbReference type="AlphaFoldDB" id="A0A4V5PNC7"/>
<dbReference type="SUPFAM" id="SSF56300">
    <property type="entry name" value="Metallo-dependent phosphatases"/>
    <property type="match status" value="1"/>
</dbReference>
<dbReference type="OrthoDB" id="9780884at2"/>
<dbReference type="InterPro" id="IPR029052">
    <property type="entry name" value="Metallo-depent_PP-like"/>
</dbReference>
<protein>
    <submittedName>
        <fullName evidence="2">Metallophosphoesterase</fullName>
    </submittedName>
</protein>
<dbReference type="EMBL" id="SSMQ01000005">
    <property type="protein sequence ID" value="TKD11846.1"/>
    <property type="molecule type" value="Genomic_DNA"/>
</dbReference>
<dbReference type="PANTHER" id="PTHR31302:SF0">
    <property type="entry name" value="TRANSMEMBRANE PROTEIN WITH METALLOPHOSPHOESTERASE DOMAIN"/>
    <property type="match status" value="1"/>
</dbReference>
<evidence type="ECO:0000313" key="3">
    <source>
        <dbReference type="Proteomes" id="UP000309215"/>
    </source>
</evidence>
<gene>
    <name evidence="2" type="ORF">E8A74_06855</name>
</gene>
<reference evidence="2 3" key="1">
    <citation type="submission" date="2019-04" db="EMBL/GenBank/DDBJ databases">
        <authorList>
            <person name="Li Y."/>
            <person name="Wang J."/>
        </authorList>
    </citation>
    <scope>NUCLEOTIDE SEQUENCE [LARGE SCALE GENOMIC DNA]</scope>
    <source>
        <strain evidence="2 3">DSM 14668</strain>
    </source>
</reference>
<dbReference type="Proteomes" id="UP000309215">
    <property type="component" value="Unassembled WGS sequence"/>
</dbReference>
<feature type="domain" description="Calcineurin-like phosphoesterase" evidence="1">
    <location>
        <begin position="53"/>
        <end position="214"/>
    </location>
</feature>
<dbReference type="InterPro" id="IPR004843">
    <property type="entry name" value="Calcineurin-like_PHP"/>
</dbReference>
<dbReference type="Gene3D" id="3.60.21.10">
    <property type="match status" value="1"/>
</dbReference>
<proteinExistence type="predicted"/>
<dbReference type="Pfam" id="PF00149">
    <property type="entry name" value="Metallophos"/>
    <property type="match status" value="1"/>
</dbReference>
<dbReference type="RefSeq" id="WP_136928120.1">
    <property type="nucleotide sequence ID" value="NZ_SSMQ01000005.1"/>
</dbReference>
<evidence type="ECO:0000313" key="2">
    <source>
        <dbReference type="EMBL" id="TKD11846.1"/>
    </source>
</evidence>
<accession>A0A4V5PNC7</accession>
<keyword evidence="3" id="KW-1185">Reference proteome</keyword>
<comment type="caution">
    <text evidence="2">The sequence shown here is derived from an EMBL/GenBank/DDBJ whole genome shotgun (WGS) entry which is preliminary data.</text>
</comment>